<protein>
    <submittedName>
        <fullName evidence="1">Unannotated protein</fullName>
    </submittedName>
</protein>
<organism evidence="1">
    <name type="scientific">freshwater metagenome</name>
    <dbReference type="NCBI Taxonomy" id="449393"/>
    <lineage>
        <taxon>unclassified sequences</taxon>
        <taxon>metagenomes</taxon>
        <taxon>ecological metagenomes</taxon>
    </lineage>
</organism>
<name>A0A6J6AF78_9ZZZZ</name>
<evidence type="ECO:0000313" key="1">
    <source>
        <dbReference type="EMBL" id="CAB4367493.1"/>
    </source>
</evidence>
<dbReference type="EMBL" id="CAETWZ010000014">
    <property type="protein sequence ID" value="CAB4367493.1"/>
    <property type="molecule type" value="Genomic_DNA"/>
</dbReference>
<accession>A0A6J6AF78</accession>
<gene>
    <name evidence="1" type="ORF">UFOPK4179_00276</name>
</gene>
<sequence length="275" mass="29572">MQLRSIHRPVAWLVFSAIVLTIFIDMSWRPPVVLAEANGSGSLIGDNIEAQVSFNAPPTKDPCSWHVVTSVTATPGPSSGPITIRSRNGIEDVLYVRRCPTSQSLHWIPQSTSVRVAQHSENKVSRLVNMLLIKTAPPSNKMVVNVGTWFWVPRAIWKSVSVTAYIPTSVGPISVTTTAVPTSLIYSPGDGHDPVTCAGPGIAWSRSRGDDAVSDCMYTYASASHTRASGTYAANTAIKWAVSWRSNLGVGGPLPSIRTGLTTPVRVLELQALSR</sequence>
<reference evidence="1" key="1">
    <citation type="submission" date="2020-05" db="EMBL/GenBank/DDBJ databases">
        <authorList>
            <person name="Chiriac C."/>
            <person name="Salcher M."/>
            <person name="Ghai R."/>
            <person name="Kavagutti S V."/>
        </authorList>
    </citation>
    <scope>NUCLEOTIDE SEQUENCE</scope>
</reference>
<dbReference type="AlphaFoldDB" id="A0A6J6AF78"/>
<proteinExistence type="predicted"/>